<dbReference type="AlphaFoldDB" id="A0A2G0CBZ9"/>
<organism evidence="1 2">
    <name type="scientific">Neolewinella marina</name>
    <dbReference type="NCBI Taxonomy" id="438751"/>
    <lineage>
        <taxon>Bacteria</taxon>
        <taxon>Pseudomonadati</taxon>
        <taxon>Bacteroidota</taxon>
        <taxon>Saprospiria</taxon>
        <taxon>Saprospirales</taxon>
        <taxon>Lewinellaceae</taxon>
        <taxon>Neolewinella</taxon>
    </lineage>
</organism>
<reference evidence="1 2" key="1">
    <citation type="submission" date="2017-10" db="EMBL/GenBank/DDBJ databases">
        <title>The draft genome sequence of Lewinella marina KCTC 32374.</title>
        <authorList>
            <person name="Wang K."/>
        </authorList>
    </citation>
    <scope>NUCLEOTIDE SEQUENCE [LARGE SCALE GENOMIC DNA]</scope>
    <source>
        <strain evidence="1 2">MKG-38</strain>
    </source>
</reference>
<evidence type="ECO:0000313" key="1">
    <source>
        <dbReference type="EMBL" id="PHK97508.1"/>
    </source>
</evidence>
<dbReference type="RefSeq" id="WP_099107498.1">
    <property type="nucleotide sequence ID" value="NZ_JAATJF010000003.1"/>
</dbReference>
<dbReference type="OrthoDB" id="5599486at2"/>
<evidence type="ECO:0000313" key="2">
    <source>
        <dbReference type="Proteomes" id="UP000226437"/>
    </source>
</evidence>
<dbReference type="PROSITE" id="PS51257">
    <property type="entry name" value="PROKAR_LIPOPROTEIN"/>
    <property type="match status" value="1"/>
</dbReference>
<name>A0A2G0CBZ9_9BACT</name>
<comment type="caution">
    <text evidence="1">The sequence shown here is derived from an EMBL/GenBank/DDBJ whole genome shotgun (WGS) entry which is preliminary data.</text>
</comment>
<accession>A0A2G0CBZ9</accession>
<keyword evidence="2" id="KW-1185">Reference proteome</keyword>
<dbReference type="SUPFAM" id="SSF101898">
    <property type="entry name" value="NHL repeat"/>
    <property type="match status" value="1"/>
</dbReference>
<protein>
    <submittedName>
        <fullName evidence="1">Uncharacterized protein</fullName>
    </submittedName>
</protein>
<dbReference type="Proteomes" id="UP000226437">
    <property type="component" value="Unassembled WGS sequence"/>
</dbReference>
<proteinExistence type="predicted"/>
<sequence length="288" mass="32395">MGKFLGTCVPALLILLTGCGTPDLPRKIRLPPVLNEASGLVIDGQRMIWHNDSGDGPYLYTTDLRGQLLGIDTLEARAVDYEDICADENGLIYVGDFGNNRGERTSATIYTYDPGSGRTDSIRYTYPGQDGGGRLRRGNYDCEAMVASDGYLHLFTKDILFGDRPFYIYHFRLPAHPGSYTAELVDSLYLPRRVITGATLDRDTRELFLVAYNYRTLLGFLPTGAASVITVSDYPGDRFFRGRLRRRNLAWAVPTQHEAVSIYGDEYLYIAAEATRIRRRAIARRVRR</sequence>
<gene>
    <name evidence="1" type="ORF">CGL56_15530</name>
</gene>
<dbReference type="EMBL" id="PDLO01000008">
    <property type="protein sequence ID" value="PHK97508.1"/>
    <property type="molecule type" value="Genomic_DNA"/>
</dbReference>